<dbReference type="Pfam" id="PF02627">
    <property type="entry name" value="CMD"/>
    <property type="match status" value="2"/>
</dbReference>
<dbReference type="InterPro" id="IPR029032">
    <property type="entry name" value="AhpD-like"/>
</dbReference>
<feature type="region of interest" description="Disordered" evidence="1">
    <location>
        <begin position="252"/>
        <end position="283"/>
    </location>
</feature>
<name>A0AA47FGD5_ACTNA</name>
<feature type="domain" description="Carboxymuconolactone decarboxylase-like" evidence="2">
    <location>
        <begin position="26"/>
        <end position="108"/>
    </location>
</feature>
<dbReference type="Gene3D" id="1.20.1290.10">
    <property type="entry name" value="AhpD-like"/>
    <property type="match status" value="1"/>
</dbReference>
<dbReference type="RefSeq" id="WP_076137218.1">
    <property type="nucleotide sequence ID" value="NZ_CP113787.1"/>
</dbReference>
<dbReference type="PANTHER" id="PTHR33570:SF2">
    <property type="entry name" value="CARBOXYMUCONOLACTONE DECARBOXYLASE-LIKE DOMAIN-CONTAINING PROTEIN"/>
    <property type="match status" value="1"/>
</dbReference>
<evidence type="ECO:0000256" key="1">
    <source>
        <dbReference type="SAM" id="MobiDB-lite"/>
    </source>
</evidence>
<organism evidence="3 4">
    <name type="scientific">Actinomyces naeslundii</name>
    <dbReference type="NCBI Taxonomy" id="1655"/>
    <lineage>
        <taxon>Bacteria</taxon>
        <taxon>Bacillati</taxon>
        <taxon>Actinomycetota</taxon>
        <taxon>Actinomycetes</taxon>
        <taxon>Actinomycetales</taxon>
        <taxon>Actinomycetaceae</taxon>
        <taxon>Actinomyces</taxon>
    </lineage>
</organism>
<dbReference type="PANTHER" id="PTHR33570">
    <property type="entry name" value="4-CARBOXYMUCONOLACTONE DECARBOXYLASE FAMILY PROTEIN"/>
    <property type="match status" value="1"/>
</dbReference>
<dbReference type="GO" id="GO:0051920">
    <property type="term" value="F:peroxiredoxin activity"/>
    <property type="evidence" value="ECO:0007669"/>
    <property type="project" value="InterPro"/>
</dbReference>
<dbReference type="AlphaFoldDB" id="A0AA47FGD5"/>
<dbReference type="SUPFAM" id="SSF69118">
    <property type="entry name" value="AhpD-like"/>
    <property type="match status" value="1"/>
</dbReference>
<evidence type="ECO:0000313" key="3">
    <source>
        <dbReference type="EMBL" id="WAL42864.1"/>
    </source>
</evidence>
<evidence type="ECO:0000313" key="4">
    <source>
        <dbReference type="Proteomes" id="UP001163127"/>
    </source>
</evidence>
<dbReference type="EMBL" id="CP113787">
    <property type="protein sequence ID" value="WAL42864.1"/>
    <property type="molecule type" value="Genomic_DNA"/>
</dbReference>
<protein>
    <submittedName>
        <fullName evidence="3">Carboxymuconolactone decarboxylase family protein</fullName>
    </submittedName>
</protein>
<evidence type="ECO:0000259" key="2">
    <source>
        <dbReference type="Pfam" id="PF02627"/>
    </source>
</evidence>
<accession>A0AA47FGD5</accession>
<dbReference type="InterPro" id="IPR003779">
    <property type="entry name" value="CMD-like"/>
</dbReference>
<gene>
    <name evidence="3" type="ORF">OFA60_12655</name>
</gene>
<sequence length="283" mass="30421">MGRIDAARETMRKLDWDDRALEASFPEFAAVKDNFTFGEVWQGGVLDTRQRLLVSAACLATVEGGDLEPVLDAALGQGVSPAELQEVFHQAAPYVGFARAERGLGVLEKLLKAHGVDLPLAPQATVTEEDRLEEGIAVQRSIFGPMIDAMRANAAPDQMFMQDALSAHCFGDTYTRGSLDLKTRELLTFVCIVSLGGCESQANSHAAGNLAVGNNPAVLASAVTQCLPYIGFPRTLNAMTAIGKALEMAAQAKGQSQGQDAEEQEICRYPSPSRPPTRSSRRR</sequence>
<reference evidence="3" key="1">
    <citation type="submission" date="2022-11" db="EMBL/GenBank/DDBJ databases">
        <title>Dental biofilm bacteria. Genome sequencing and assembly.</title>
        <authorList>
            <person name="Robertsson C."/>
        </authorList>
    </citation>
    <scope>NUCLEOTIDE SEQUENCE</scope>
    <source>
        <strain evidence="3">CW</strain>
    </source>
</reference>
<dbReference type="Proteomes" id="UP001163127">
    <property type="component" value="Chromosome"/>
</dbReference>
<proteinExistence type="predicted"/>
<feature type="domain" description="Carboxymuconolactone decarboxylase-like" evidence="2">
    <location>
        <begin position="162"/>
        <end position="241"/>
    </location>
</feature>
<dbReference type="InterPro" id="IPR052512">
    <property type="entry name" value="4CMD/NDH-1_regulator"/>
</dbReference>